<protein>
    <submittedName>
        <fullName evidence="8">Uncharacterized protein</fullName>
    </submittedName>
</protein>
<evidence type="ECO:0000313" key="7">
    <source>
        <dbReference type="EMBL" id="KAG6949585.1"/>
    </source>
</evidence>
<evidence type="ECO:0000313" key="5">
    <source>
        <dbReference type="EMBL" id="KAG2964864.1"/>
    </source>
</evidence>
<evidence type="ECO:0000313" key="8">
    <source>
        <dbReference type="EMBL" id="RAW23570.1"/>
    </source>
</evidence>
<evidence type="ECO:0000256" key="1">
    <source>
        <dbReference type="SAM" id="MobiDB-lite"/>
    </source>
</evidence>
<gene>
    <name evidence="7" type="ORF">JG687_00014765</name>
    <name evidence="8" type="ORF">PC110_g19994</name>
    <name evidence="2" type="ORF">PC113_g18723</name>
    <name evidence="3" type="ORF">PC115_g19461</name>
    <name evidence="4" type="ORF">PC117_g19957</name>
    <name evidence="5" type="ORF">PC118_g20074</name>
    <name evidence="6" type="ORF">PC129_g19201</name>
</gene>
<evidence type="ECO:0000313" key="3">
    <source>
        <dbReference type="EMBL" id="KAG2890590.1"/>
    </source>
</evidence>
<keyword evidence="9" id="KW-1185">Reference proteome</keyword>
<dbReference type="VEuPathDB" id="FungiDB:PC110_g19994"/>
<dbReference type="AlphaFoldDB" id="A0A329RGN1"/>
<dbReference type="Proteomes" id="UP000251314">
    <property type="component" value="Unassembled WGS sequence"/>
</dbReference>
<organism evidence="8 9">
    <name type="scientific">Phytophthora cactorum</name>
    <dbReference type="NCBI Taxonomy" id="29920"/>
    <lineage>
        <taxon>Eukaryota</taxon>
        <taxon>Sar</taxon>
        <taxon>Stramenopiles</taxon>
        <taxon>Oomycota</taxon>
        <taxon>Peronosporomycetes</taxon>
        <taxon>Peronosporales</taxon>
        <taxon>Peronosporaceae</taxon>
        <taxon>Phytophthora</taxon>
    </lineage>
</organism>
<accession>A0A329RGN1</accession>
<dbReference type="EMBL" id="RCMV01001204">
    <property type="protein sequence ID" value="KAG3209797.1"/>
    <property type="molecule type" value="Genomic_DNA"/>
</dbReference>
<name>A0A329RGN1_9STRA</name>
<feature type="region of interest" description="Disordered" evidence="1">
    <location>
        <begin position="26"/>
        <end position="65"/>
    </location>
</feature>
<dbReference type="Proteomes" id="UP000735874">
    <property type="component" value="Unassembled WGS sequence"/>
</dbReference>
<dbReference type="EMBL" id="RCMI01001111">
    <property type="protein sequence ID" value="KAG2890590.1"/>
    <property type="molecule type" value="Genomic_DNA"/>
</dbReference>
<reference evidence="7" key="3">
    <citation type="submission" date="2021-01" db="EMBL/GenBank/DDBJ databases">
        <title>Phytophthora aleatoria, a newly-described species from Pinus radiata is distinct from Phytophthora cactorum isolates based on comparative genomics.</title>
        <authorList>
            <person name="Mcdougal R."/>
            <person name="Panda P."/>
            <person name="Williams N."/>
            <person name="Studholme D.J."/>
        </authorList>
    </citation>
    <scope>NUCLEOTIDE SEQUENCE</scope>
    <source>
        <strain evidence="7">NZFS 3830</strain>
    </source>
</reference>
<dbReference type="EMBL" id="JAENGZ010001231">
    <property type="protein sequence ID" value="KAG6949585.1"/>
    <property type="molecule type" value="Genomic_DNA"/>
</dbReference>
<dbReference type="EMBL" id="MJFZ01001032">
    <property type="protein sequence ID" value="RAW23570.1"/>
    <property type="molecule type" value="Genomic_DNA"/>
</dbReference>
<dbReference type="Proteomes" id="UP000697107">
    <property type="component" value="Unassembled WGS sequence"/>
</dbReference>
<evidence type="ECO:0000313" key="9">
    <source>
        <dbReference type="Proteomes" id="UP000251314"/>
    </source>
</evidence>
<dbReference type="Proteomes" id="UP000736787">
    <property type="component" value="Unassembled WGS sequence"/>
</dbReference>
<dbReference type="Proteomes" id="UP000774804">
    <property type="component" value="Unassembled WGS sequence"/>
</dbReference>
<dbReference type="EMBL" id="RCML01001167">
    <property type="protein sequence ID" value="KAG2964864.1"/>
    <property type="molecule type" value="Genomic_DNA"/>
</dbReference>
<sequence length="252" mass="28866">MVSDTAFLTEVDGFLASCEMPELPTIRTKREKAADLPRKRTAKKTASPNCTTADRYNQESNSYSATNDKSYYKRRKMERVHLRQQVRDMTAELEKMQKTKEANKSSKWMAFAKYQKEERLNAKEKQRRLCAAIDTRAATIQDFFKLAQSRLGELRGVSEEEARLIERTVDATPSGPFKRIRVDPPLDDVVECYVNEFDASDRSTSGGESENEVWRDSGQSFDQSERGGAEESTVFVVKENGNDFTFIYAMWS</sequence>
<dbReference type="EMBL" id="RCMK01000899">
    <property type="protein sequence ID" value="KAG2908418.1"/>
    <property type="molecule type" value="Genomic_DNA"/>
</dbReference>
<dbReference type="Proteomes" id="UP000688947">
    <property type="component" value="Unassembled WGS sequence"/>
</dbReference>
<feature type="region of interest" description="Disordered" evidence="1">
    <location>
        <begin position="200"/>
        <end position="232"/>
    </location>
</feature>
<evidence type="ECO:0000313" key="4">
    <source>
        <dbReference type="EMBL" id="KAG2908418.1"/>
    </source>
</evidence>
<comment type="caution">
    <text evidence="8">The sequence shown here is derived from an EMBL/GenBank/DDBJ whole genome shotgun (WGS) entry which is preliminary data.</text>
</comment>
<evidence type="ECO:0000313" key="6">
    <source>
        <dbReference type="EMBL" id="KAG3209797.1"/>
    </source>
</evidence>
<feature type="compositionally biased region" description="Polar residues" evidence="1">
    <location>
        <begin position="44"/>
        <end position="65"/>
    </location>
</feature>
<reference evidence="2" key="2">
    <citation type="submission" date="2018-10" db="EMBL/GenBank/DDBJ databases">
        <title>Effector identification in a new, highly contiguous assembly of the strawberry crown rot pathogen Phytophthora cactorum.</title>
        <authorList>
            <person name="Armitage A.D."/>
            <person name="Nellist C.F."/>
            <person name="Bates H."/>
            <person name="Vickerstaff R.J."/>
            <person name="Harrison R.J."/>
        </authorList>
    </citation>
    <scope>NUCLEOTIDE SEQUENCE</scope>
    <source>
        <strain evidence="2">15-7</strain>
        <strain evidence="3">4032</strain>
        <strain evidence="4">4040</strain>
        <strain evidence="5">P415</strain>
        <strain evidence="6">P421</strain>
    </source>
</reference>
<dbReference type="EMBL" id="RCMG01000902">
    <property type="protein sequence ID" value="KAG2842858.1"/>
    <property type="molecule type" value="Genomic_DNA"/>
</dbReference>
<proteinExistence type="predicted"/>
<dbReference type="OrthoDB" id="95180at2759"/>
<dbReference type="Proteomes" id="UP000760860">
    <property type="component" value="Unassembled WGS sequence"/>
</dbReference>
<reference evidence="8 9" key="1">
    <citation type="submission" date="2018-01" db="EMBL/GenBank/DDBJ databases">
        <title>Draft genome of the strawberry crown rot pathogen Phytophthora cactorum.</title>
        <authorList>
            <person name="Armitage A.D."/>
            <person name="Lysoe E."/>
            <person name="Nellist C.F."/>
            <person name="Harrison R.J."/>
            <person name="Brurberg M.B."/>
        </authorList>
    </citation>
    <scope>NUCLEOTIDE SEQUENCE [LARGE SCALE GENOMIC DNA]</scope>
    <source>
        <strain evidence="8 9">10300</strain>
    </source>
</reference>
<evidence type="ECO:0000313" key="2">
    <source>
        <dbReference type="EMBL" id="KAG2842858.1"/>
    </source>
</evidence>